<feature type="compositionally biased region" description="Basic and acidic residues" evidence="1">
    <location>
        <begin position="57"/>
        <end position="71"/>
    </location>
</feature>
<accession>A0AAE0KJS9</accession>
<reference evidence="2" key="1">
    <citation type="journal article" date="2023" name="Mol. Phylogenet. Evol.">
        <title>Genome-scale phylogeny and comparative genomics of the fungal order Sordariales.</title>
        <authorList>
            <person name="Hensen N."/>
            <person name="Bonometti L."/>
            <person name="Westerberg I."/>
            <person name="Brannstrom I.O."/>
            <person name="Guillou S."/>
            <person name="Cros-Aarteil S."/>
            <person name="Calhoun S."/>
            <person name="Haridas S."/>
            <person name="Kuo A."/>
            <person name="Mondo S."/>
            <person name="Pangilinan J."/>
            <person name="Riley R."/>
            <person name="LaButti K."/>
            <person name="Andreopoulos B."/>
            <person name="Lipzen A."/>
            <person name="Chen C."/>
            <person name="Yan M."/>
            <person name="Daum C."/>
            <person name="Ng V."/>
            <person name="Clum A."/>
            <person name="Steindorff A."/>
            <person name="Ohm R.A."/>
            <person name="Martin F."/>
            <person name="Silar P."/>
            <person name="Natvig D.O."/>
            <person name="Lalanne C."/>
            <person name="Gautier V."/>
            <person name="Ament-Velasquez S.L."/>
            <person name="Kruys A."/>
            <person name="Hutchinson M.I."/>
            <person name="Powell A.J."/>
            <person name="Barry K."/>
            <person name="Miller A.N."/>
            <person name="Grigoriev I.V."/>
            <person name="Debuchy R."/>
            <person name="Gladieux P."/>
            <person name="Hiltunen Thoren M."/>
            <person name="Johannesson H."/>
        </authorList>
    </citation>
    <scope>NUCLEOTIDE SEQUENCE</scope>
    <source>
        <strain evidence="2">CBS 232.78</strain>
    </source>
</reference>
<feature type="compositionally biased region" description="Basic and acidic residues" evidence="1">
    <location>
        <begin position="336"/>
        <end position="347"/>
    </location>
</feature>
<evidence type="ECO:0000313" key="3">
    <source>
        <dbReference type="Proteomes" id="UP001285441"/>
    </source>
</evidence>
<feature type="compositionally biased region" description="Basic and acidic residues" evidence="1">
    <location>
        <begin position="78"/>
        <end position="87"/>
    </location>
</feature>
<feature type="region of interest" description="Disordered" evidence="1">
    <location>
        <begin position="248"/>
        <end position="347"/>
    </location>
</feature>
<protein>
    <submittedName>
        <fullName evidence="2">Uncharacterized protein</fullName>
    </submittedName>
</protein>
<dbReference type="EMBL" id="JAULSW010000006">
    <property type="protein sequence ID" value="KAK3377964.1"/>
    <property type="molecule type" value="Genomic_DNA"/>
</dbReference>
<feature type="compositionally biased region" description="Low complexity" evidence="1">
    <location>
        <begin position="459"/>
        <end position="470"/>
    </location>
</feature>
<feature type="region of interest" description="Disordered" evidence="1">
    <location>
        <begin position="535"/>
        <end position="593"/>
    </location>
</feature>
<sequence length="672" mass="75699">MLQEPPCASLFVLCLMENLSSDALQWEQILSSPQASGYFAMNWTGGTIYRQSRTRLRKPDPSRQRQQEFLKARARAAKQKDSTDREYQPGTFCRSSSSLSRQSRASNKSGHSAGQHAAQATARPSSEQARKRPRVLASNPGDFPLPTPAQFMEHYNARERGELPPLSERGQKEYNRNVKKALAKEDPWGFRLKRPASPTPPKKSRARRPSGQVESQAKTGLPPHIIRDEKNILRCKLDPRTDGIRREDVVVRVGSQEKRPLVSSSAGRSHAASSVRMPPDNERHHASGKTSSKLQEHRRHYSGDKKGSKVEDNGRHRPADKPSSKKNPGRSRHFTAPREEKRLHEHHTFPAAQVYEESLGNEWSQTTRPTTSPTQPLVTRISFPQLHAPIPTRRVVSQSLHSFKSFDSENTNSVLAQAGRVVPPVPASQKGKNDRWRTWRRESSSPIDNDEAVEGSWQSVEGSVPSPGVSLRSRPVPEPDSEPRLPNLSHLTRTVRSKHGFDKSQNLPQVLTSSDSSEILSRYEEMVARLRHLQEQSKPYEQSGPYPGSDSPDQSESRESDEPHFLEHLPSPNDSMDFRDKKDNTSFRPSILPKLTGQTDADLYENDNPEQAWKLFVLGDDRTDDVEEAAYNEAKRDVARSLQPSDCSTCVGNNTSVSRNSWHRVHQSGWVI</sequence>
<feature type="compositionally biased region" description="Basic and acidic residues" evidence="1">
    <location>
        <begin position="431"/>
        <end position="443"/>
    </location>
</feature>
<gene>
    <name evidence="2" type="ORF">B0H63DRAFT_231189</name>
</gene>
<feature type="compositionally biased region" description="Basic and acidic residues" evidence="1">
    <location>
        <begin position="555"/>
        <end position="567"/>
    </location>
</feature>
<dbReference type="Proteomes" id="UP001285441">
    <property type="component" value="Unassembled WGS sequence"/>
</dbReference>
<name>A0AAE0KJS9_9PEZI</name>
<feature type="compositionally biased region" description="Basic and acidic residues" evidence="1">
    <location>
        <begin position="576"/>
        <end position="585"/>
    </location>
</feature>
<evidence type="ECO:0000256" key="1">
    <source>
        <dbReference type="SAM" id="MobiDB-lite"/>
    </source>
</evidence>
<feature type="compositionally biased region" description="Basic and acidic residues" evidence="1">
    <location>
        <begin position="248"/>
        <end position="260"/>
    </location>
</feature>
<feature type="compositionally biased region" description="Low complexity" evidence="1">
    <location>
        <begin position="263"/>
        <end position="274"/>
    </location>
</feature>
<feature type="compositionally biased region" description="Low complexity" evidence="1">
    <location>
        <begin position="94"/>
        <end position="109"/>
    </location>
</feature>
<feature type="region of interest" description="Disordered" evidence="1">
    <location>
        <begin position="55"/>
        <end position="149"/>
    </location>
</feature>
<feature type="compositionally biased region" description="Basic and acidic residues" evidence="1">
    <location>
        <begin position="301"/>
        <end position="323"/>
    </location>
</feature>
<organism evidence="2 3">
    <name type="scientific">Podospora didyma</name>
    <dbReference type="NCBI Taxonomy" id="330526"/>
    <lineage>
        <taxon>Eukaryota</taxon>
        <taxon>Fungi</taxon>
        <taxon>Dikarya</taxon>
        <taxon>Ascomycota</taxon>
        <taxon>Pezizomycotina</taxon>
        <taxon>Sordariomycetes</taxon>
        <taxon>Sordariomycetidae</taxon>
        <taxon>Sordariales</taxon>
        <taxon>Podosporaceae</taxon>
        <taxon>Podospora</taxon>
    </lineage>
</organism>
<evidence type="ECO:0000313" key="2">
    <source>
        <dbReference type="EMBL" id="KAK3377964.1"/>
    </source>
</evidence>
<dbReference type="AlphaFoldDB" id="A0AAE0KJS9"/>
<reference evidence="2" key="2">
    <citation type="submission" date="2023-06" db="EMBL/GenBank/DDBJ databases">
        <authorList>
            <consortium name="Lawrence Berkeley National Laboratory"/>
            <person name="Haridas S."/>
            <person name="Hensen N."/>
            <person name="Bonometti L."/>
            <person name="Westerberg I."/>
            <person name="Brannstrom I.O."/>
            <person name="Guillou S."/>
            <person name="Cros-Aarteil S."/>
            <person name="Calhoun S."/>
            <person name="Kuo A."/>
            <person name="Mondo S."/>
            <person name="Pangilinan J."/>
            <person name="Riley R."/>
            <person name="LaButti K."/>
            <person name="Andreopoulos B."/>
            <person name="Lipzen A."/>
            <person name="Chen C."/>
            <person name="Yanf M."/>
            <person name="Daum C."/>
            <person name="Ng V."/>
            <person name="Clum A."/>
            <person name="Steindorff A."/>
            <person name="Ohm R."/>
            <person name="Martin F."/>
            <person name="Silar P."/>
            <person name="Natvig D."/>
            <person name="Lalanne C."/>
            <person name="Gautier V."/>
            <person name="Ament-velasquez S.L."/>
            <person name="Kruys A."/>
            <person name="Hutchinson M.I."/>
            <person name="Powell A.J."/>
            <person name="Barry K."/>
            <person name="Miller A.N."/>
            <person name="Grigoriev I.V."/>
            <person name="Debuchy R."/>
            <person name="Gladieux P."/>
            <person name="Thoren M.H."/>
            <person name="Johannesson H."/>
        </authorList>
    </citation>
    <scope>NUCLEOTIDE SEQUENCE</scope>
    <source>
        <strain evidence="2">CBS 232.78</strain>
    </source>
</reference>
<feature type="region of interest" description="Disordered" evidence="1">
    <location>
        <begin position="417"/>
        <end position="490"/>
    </location>
</feature>
<feature type="region of interest" description="Disordered" evidence="1">
    <location>
        <begin position="184"/>
        <end position="227"/>
    </location>
</feature>
<proteinExistence type="predicted"/>
<comment type="caution">
    <text evidence="2">The sequence shown here is derived from an EMBL/GenBank/DDBJ whole genome shotgun (WGS) entry which is preliminary data.</text>
</comment>
<keyword evidence="3" id="KW-1185">Reference proteome</keyword>